<proteinExistence type="predicted"/>
<accession>A0A1H4ZVN3</accession>
<protein>
    <submittedName>
        <fullName evidence="1">Uncharacterized protein</fullName>
    </submittedName>
</protein>
<dbReference type="Proteomes" id="UP000198982">
    <property type="component" value="Unassembled WGS sequence"/>
</dbReference>
<evidence type="ECO:0000313" key="2">
    <source>
        <dbReference type="Proteomes" id="UP000198982"/>
    </source>
</evidence>
<organism evidence="1 2">
    <name type="scientific">Pseudomonas saponiphila</name>
    <dbReference type="NCBI Taxonomy" id="556534"/>
    <lineage>
        <taxon>Bacteria</taxon>
        <taxon>Pseudomonadati</taxon>
        <taxon>Pseudomonadota</taxon>
        <taxon>Gammaproteobacteria</taxon>
        <taxon>Pseudomonadales</taxon>
        <taxon>Pseudomonadaceae</taxon>
        <taxon>Pseudomonas</taxon>
    </lineage>
</organism>
<dbReference type="EMBL" id="FNTJ01000003">
    <property type="protein sequence ID" value="SED34159.1"/>
    <property type="molecule type" value="Genomic_DNA"/>
</dbReference>
<sequence>MKFNSKTLSQMLKNPRLLMEYQTTGRIPVELEAKAPQGPLIDLLESIYPRERARITAVVVGDALGYTGARRFHNAAQALQWAKPQHPHNAPAESWRNKRFNKKLTIDDLALCSIIPPDIISGWWQRNSHLQHLRKPTE</sequence>
<reference evidence="2" key="1">
    <citation type="submission" date="2016-10" db="EMBL/GenBank/DDBJ databases">
        <authorList>
            <person name="Varghese N."/>
            <person name="Submissions S."/>
        </authorList>
    </citation>
    <scope>NUCLEOTIDE SEQUENCE [LARGE SCALE GENOMIC DNA]</scope>
    <source>
        <strain evidence="2">DSM 9751</strain>
    </source>
</reference>
<dbReference type="AlphaFoldDB" id="A0A1H4ZVN3"/>
<gene>
    <name evidence="1" type="ORF">SAMN05216178_6857</name>
</gene>
<evidence type="ECO:0000313" key="1">
    <source>
        <dbReference type="EMBL" id="SED34159.1"/>
    </source>
</evidence>
<name>A0A1H4ZVN3_9PSED</name>
<dbReference type="RefSeq" id="WP_244169002.1">
    <property type="nucleotide sequence ID" value="NZ_FNTJ01000003.1"/>
</dbReference>
<keyword evidence="2" id="KW-1185">Reference proteome</keyword>